<dbReference type="EMBL" id="ABWL02000011">
    <property type="protein sequence ID" value="EFE07842.1"/>
    <property type="molecule type" value="Genomic_DNA"/>
</dbReference>
<dbReference type="Pfam" id="PF00480">
    <property type="entry name" value="ROK"/>
    <property type="match status" value="1"/>
</dbReference>
<dbReference type="eggNOG" id="COG1940">
    <property type="taxonomic scope" value="Bacteria"/>
</dbReference>
<dbReference type="PROSITE" id="PS01125">
    <property type="entry name" value="ROK"/>
    <property type="match status" value="1"/>
</dbReference>
<dbReference type="GO" id="GO:0004396">
    <property type="term" value="F:hexokinase activity"/>
    <property type="evidence" value="ECO:0007669"/>
    <property type="project" value="TreeGrafter"/>
</dbReference>
<dbReference type="Proteomes" id="UP000003880">
    <property type="component" value="Unassembled WGS sequence"/>
</dbReference>
<dbReference type="RefSeq" id="WP_006686096.1">
    <property type="nucleotide sequence ID" value="NZ_GG730300.1"/>
</dbReference>
<dbReference type="Gene3D" id="3.30.420.40">
    <property type="match status" value="2"/>
</dbReference>
<dbReference type="InterPro" id="IPR049874">
    <property type="entry name" value="ROK_cs"/>
</dbReference>
<keyword evidence="1" id="KW-0119">Carbohydrate metabolism</keyword>
<comment type="caution">
    <text evidence="2">The sequence shown here is derived from an EMBL/GenBank/DDBJ whole genome shotgun (WGS) entry which is preliminary data.</text>
</comment>
<gene>
    <name evidence="2" type="ORF">CIT292_08799</name>
</gene>
<protein>
    <submittedName>
        <fullName evidence="2">ROK family protein</fullName>
    </submittedName>
</protein>
<reference evidence="2 3" key="1">
    <citation type="submission" date="2010-02" db="EMBL/GenBank/DDBJ databases">
        <authorList>
            <person name="Weinstock G."/>
            <person name="Sodergren E."/>
            <person name="Clifton S."/>
            <person name="Fulton L."/>
            <person name="Fulton B."/>
            <person name="Courtney L."/>
            <person name="Fronick C."/>
            <person name="Harrison M."/>
            <person name="Strong C."/>
            <person name="Farmer C."/>
            <person name="Delahaunty K."/>
            <person name="Markovic C."/>
            <person name="Hall O."/>
            <person name="Minx P."/>
            <person name="Tomlinson C."/>
            <person name="Mitreva M."/>
            <person name="Nelson J."/>
            <person name="Hou S."/>
            <person name="Wollam A."/>
            <person name="Pepin K.H."/>
            <person name="Johnson M."/>
            <person name="Bhonagiri V."/>
            <person name="Zhang X."/>
            <person name="Suruliraj S."/>
            <person name="Warren W."/>
            <person name="Chinwalla A."/>
            <person name="Mardis E.R."/>
            <person name="Wilson R.K."/>
        </authorList>
    </citation>
    <scope>NUCLEOTIDE SEQUENCE [LARGE SCALE GENOMIC DNA]</scope>
    <source>
        <strain evidence="2 3">ATCC 29220</strain>
    </source>
</reference>
<organism evidence="2 3">
    <name type="scientific">Citrobacter youngae ATCC 29220</name>
    <dbReference type="NCBI Taxonomy" id="500640"/>
    <lineage>
        <taxon>Bacteria</taxon>
        <taxon>Pseudomonadati</taxon>
        <taxon>Pseudomonadota</taxon>
        <taxon>Gammaproteobacteria</taxon>
        <taxon>Enterobacterales</taxon>
        <taxon>Enterobacteriaceae</taxon>
        <taxon>Citrobacter</taxon>
        <taxon>Citrobacter freundii complex</taxon>
    </lineage>
</organism>
<proteinExistence type="predicted"/>
<evidence type="ECO:0000256" key="1">
    <source>
        <dbReference type="ARBA" id="ARBA00023277"/>
    </source>
</evidence>
<evidence type="ECO:0000313" key="2">
    <source>
        <dbReference type="EMBL" id="EFE07842.1"/>
    </source>
</evidence>
<dbReference type="PANTHER" id="PTHR18964:SF174">
    <property type="entry name" value="D-ALLOSE KINASE-RELATED"/>
    <property type="match status" value="1"/>
</dbReference>
<dbReference type="HOGENOM" id="CLU_036604_0_3_6"/>
<dbReference type="SUPFAM" id="SSF53067">
    <property type="entry name" value="Actin-like ATPase domain"/>
    <property type="match status" value="1"/>
</dbReference>
<dbReference type="InterPro" id="IPR043129">
    <property type="entry name" value="ATPase_NBD"/>
</dbReference>
<sequence>MRLGLDIGGTKIEAVVIDSAGEIVYRERCATPRQSYGDFFQAVTEMIAQAMQTVNQPLSIGIGVPGAVDSEGLIKNSNILVLNQQAFAQDLERALGMPVPVTNDANCFTLSEAMDGSGQGHSVVFGVILGTGCGGGLCIDNRLIAGPNACAGEWGHNALPRYHESRDGAEAKCYCGQVNCIESFISGSGLERQYMSYTTQQAGVPQIMQRVESGDADACLLWERYCDQLARALASVVNMLDPDVIVLGGGVSNIARLYSGLQARVAQYVFGKQCRTPIVQARHGDSSGVRGAAWLGAQQSQRKSMRVQ</sequence>
<dbReference type="PANTHER" id="PTHR18964">
    <property type="entry name" value="ROK (REPRESSOR, ORF, KINASE) FAMILY"/>
    <property type="match status" value="1"/>
</dbReference>
<accession>D4BE70</accession>
<dbReference type="InterPro" id="IPR000600">
    <property type="entry name" value="ROK"/>
</dbReference>
<evidence type="ECO:0000313" key="3">
    <source>
        <dbReference type="Proteomes" id="UP000003880"/>
    </source>
</evidence>
<name>D4BE70_9ENTR</name>
<dbReference type="AlphaFoldDB" id="D4BE70"/>